<feature type="transmembrane region" description="Helical" evidence="5">
    <location>
        <begin position="61"/>
        <end position="82"/>
    </location>
</feature>
<keyword evidence="3 5" id="KW-1133">Transmembrane helix</keyword>
<dbReference type="InterPro" id="IPR010652">
    <property type="entry name" value="DUF1232"/>
</dbReference>
<reference evidence="7 8" key="1">
    <citation type="submission" date="2021-01" db="EMBL/GenBank/DDBJ databases">
        <title>Genome Sequencing of Type Strains.</title>
        <authorList>
            <person name="Lemaire J.F."/>
            <person name="Inderbitzin P."/>
            <person name="Collins S.B."/>
            <person name="Wespe N."/>
            <person name="Knight-Connoni V."/>
        </authorList>
    </citation>
    <scope>NUCLEOTIDE SEQUENCE [LARGE SCALE GENOMIC DNA]</scope>
    <source>
        <strain evidence="7 8">DSM 14730</strain>
    </source>
</reference>
<keyword evidence="8" id="KW-1185">Reference proteome</keyword>
<feature type="domain" description="DUF1232" evidence="6">
    <location>
        <begin position="40"/>
        <end position="76"/>
    </location>
</feature>
<sequence>MLEDASLKLWELVKQSARKLKRELFTLAQAIKHPNVPWYAKTMAAIVVAYAFSPIDLIPDFIPVLGLLDDVILVPLGIYLAIKMIPDSALKACRKLAAEKENVKNKNWFAGGFIIFIWIVFVTWLFFTFIV</sequence>
<accession>A0ABS2Z8N3</accession>
<dbReference type="Proteomes" id="UP001319060">
    <property type="component" value="Unassembled WGS sequence"/>
</dbReference>
<feature type="transmembrane region" description="Helical" evidence="5">
    <location>
        <begin position="108"/>
        <end position="130"/>
    </location>
</feature>
<proteinExistence type="predicted"/>
<evidence type="ECO:0000256" key="4">
    <source>
        <dbReference type="ARBA" id="ARBA00023136"/>
    </source>
</evidence>
<evidence type="ECO:0000256" key="5">
    <source>
        <dbReference type="SAM" id="Phobius"/>
    </source>
</evidence>
<dbReference type="EMBL" id="JAFHKS010000042">
    <property type="protein sequence ID" value="MBN3544493.1"/>
    <property type="molecule type" value="Genomic_DNA"/>
</dbReference>
<keyword evidence="2 5" id="KW-0812">Transmembrane</keyword>
<comment type="caution">
    <text evidence="7">The sequence shown here is derived from an EMBL/GenBank/DDBJ whole genome shotgun (WGS) entry which is preliminary data.</text>
</comment>
<protein>
    <submittedName>
        <fullName evidence="7">DUF1232 domain-containing protein</fullName>
    </submittedName>
</protein>
<evidence type="ECO:0000256" key="1">
    <source>
        <dbReference type="ARBA" id="ARBA00004127"/>
    </source>
</evidence>
<comment type="subcellular location">
    <subcellularLocation>
        <location evidence="1">Endomembrane system</location>
        <topology evidence="1">Multi-pass membrane protein</topology>
    </subcellularLocation>
</comment>
<organism evidence="7 8">
    <name type="scientific">Fictibacillus barbaricus</name>
    <dbReference type="NCBI Taxonomy" id="182136"/>
    <lineage>
        <taxon>Bacteria</taxon>
        <taxon>Bacillati</taxon>
        <taxon>Bacillota</taxon>
        <taxon>Bacilli</taxon>
        <taxon>Bacillales</taxon>
        <taxon>Fictibacillaceae</taxon>
        <taxon>Fictibacillus</taxon>
    </lineage>
</organism>
<gene>
    <name evidence="7" type="ORF">JYA64_04270</name>
</gene>
<evidence type="ECO:0000256" key="3">
    <source>
        <dbReference type="ARBA" id="ARBA00022989"/>
    </source>
</evidence>
<evidence type="ECO:0000259" key="6">
    <source>
        <dbReference type="Pfam" id="PF06803"/>
    </source>
</evidence>
<keyword evidence="4 5" id="KW-0472">Membrane</keyword>
<evidence type="ECO:0000313" key="7">
    <source>
        <dbReference type="EMBL" id="MBN3544493.1"/>
    </source>
</evidence>
<evidence type="ECO:0000313" key="8">
    <source>
        <dbReference type="Proteomes" id="UP001319060"/>
    </source>
</evidence>
<dbReference type="Pfam" id="PF06803">
    <property type="entry name" value="DUF1232"/>
    <property type="match status" value="1"/>
</dbReference>
<name>A0ABS2Z8N3_9BACL</name>
<evidence type="ECO:0000256" key="2">
    <source>
        <dbReference type="ARBA" id="ARBA00022692"/>
    </source>
</evidence>